<gene>
    <name evidence="2" type="ORF">A3B36_02750</name>
</gene>
<evidence type="ECO:0000313" key="3">
    <source>
        <dbReference type="Proteomes" id="UP000177704"/>
    </source>
</evidence>
<dbReference type="AlphaFoldDB" id="A0A1F7V6I4"/>
<dbReference type="EMBL" id="MGEM01000006">
    <property type="protein sequence ID" value="OGL85604.1"/>
    <property type="molecule type" value="Genomic_DNA"/>
</dbReference>
<protein>
    <submittedName>
        <fullName evidence="2">Uncharacterized protein</fullName>
    </submittedName>
</protein>
<proteinExistence type="predicted"/>
<comment type="caution">
    <text evidence="2">The sequence shown here is derived from an EMBL/GenBank/DDBJ whole genome shotgun (WGS) entry which is preliminary data.</text>
</comment>
<keyword evidence="1" id="KW-1133">Transmembrane helix</keyword>
<keyword evidence="1" id="KW-0472">Membrane</keyword>
<accession>A0A1F7V6I4</accession>
<name>A0A1F7V6I4_9BACT</name>
<organism evidence="2 3">
    <name type="scientific">Candidatus Uhrbacteria bacterium RIFCSPLOWO2_01_FULL_55_36</name>
    <dbReference type="NCBI Taxonomy" id="1802404"/>
    <lineage>
        <taxon>Bacteria</taxon>
        <taxon>Candidatus Uhriibacteriota</taxon>
    </lineage>
</organism>
<keyword evidence="1" id="KW-0812">Transmembrane</keyword>
<reference evidence="2 3" key="1">
    <citation type="journal article" date="2016" name="Nat. Commun.">
        <title>Thousands of microbial genomes shed light on interconnected biogeochemical processes in an aquifer system.</title>
        <authorList>
            <person name="Anantharaman K."/>
            <person name="Brown C.T."/>
            <person name="Hug L.A."/>
            <person name="Sharon I."/>
            <person name="Castelle C.J."/>
            <person name="Probst A.J."/>
            <person name="Thomas B.C."/>
            <person name="Singh A."/>
            <person name="Wilkins M.J."/>
            <person name="Karaoz U."/>
            <person name="Brodie E.L."/>
            <person name="Williams K.H."/>
            <person name="Hubbard S.S."/>
            <person name="Banfield J.F."/>
        </authorList>
    </citation>
    <scope>NUCLEOTIDE SEQUENCE [LARGE SCALE GENOMIC DNA]</scope>
</reference>
<sequence>MSDKMSLHSYVRRLSDFLHLSLLWFGEEERNEEDDGRERHRAAVKERGSRAYIKVIHILQIYYLLCYNTFTFHNI</sequence>
<dbReference type="Proteomes" id="UP000177704">
    <property type="component" value="Unassembled WGS sequence"/>
</dbReference>
<evidence type="ECO:0000313" key="2">
    <source>
        <dbReference type="EMBL" id="OGL85604.1"/>
    </source>
</evidence>
<evidence type="ECO:0000256" key="1">
    <source>
        <dbReference type="SAM" id="Phobius"/>
    </source>
</evidence>
<feature type="transmembrane region" description="Helical" evidence="1">
    <location>
        <begin position="51"/>
        <end position="70"/>
    </location>
</feature>